<reference evidence="1" key="1">
    <citation type="journal article" date="2020" name="mSystems">
        <title>Genome- and Community-Level Interaction Insights into Carbon Utilization and Element Cycling Functions of Hydrothermarchaeota in Hydrothermal Sediment.</title>
        <authorList>
            <person name="Zhou Z."/>
            <person name="Liu Y."/>
            <person name="Xu W."/>
            <person name="Pan J."/>
            <person name="Luo Z.H."/>
            <person name="Li M."/>
        </authorList>
    </citation>
    <scope>NUCLEOTIDE SEQUENCE [LARGE SCALE GENOMIC DNA]</scope>
    <source>
        <strain evidence="1">SpSt-402</strain>
    </source>
</reference>
<dbReference type="SUPFAM" id="SSF56281">
    <property type="entry name" value="Metallo-hydrolase/oxidoreductase"/>
    <property type="match status" value="1"/>
</dbReference>
<dbReference type="EMBL" id="DSRD01000233">
    <property type="protein sequence ID" value="HGW93373.1"/>
    <property type="molecule type" value="Genomic_DNA"/>
</dbReference>
<sequence length="227" mass="24682">MVWQEVFENSNVWVYEYDANGYKANAFAFALNGNHLAIISPPIGLSEADFAAIDAKGQVIALIAPHSGHDLGHAEWQARYPTAVSYAPEIALKQINQDGLRPFLPLSKLAAPQVNFREVPGTKKGGTIAIVKRGERAVVYLDEIVSHWTSLPDNWLAKFLFWSTGSAPGLKVNRVYLKVLCSDVQAVAQTVLGALVDDPVIVPAHGTPLVSPSDAERVRSLVEPFAK</sequence>
<gene>
    <name evidence="1" type="ORF">ENR47_03670</name>
</gene>
<accession>A0A832M391</accession>
<name>A0A832M391_9CYAN</name>
<protein>
    <recommendedName>
        <fullName evidence="2">MBL fold metallo-hydrolase</fullName>
    </recommendedName>
</protein>
<dbReference type="InterPro" id="IPR036866">
    <property type="entry name" value="RibonucZ/Hydroxyglut_hydro"/>
</dbReference>
<organism evidence="1">
    <name type="scientific">Oscillatoriales cyanobacterium SpSt-402</name>
    <dbReference type="NCBI Taxonomy" id="2282168"/>
    <lineage>
        <taxon>Bacteria</taxon>
        <taxon>Bacillati</taxon>
        <taxon>Cyanobacteriota</taxon>
        <taxon>Cyanophyceae</taxon>
        <taxon>Oscillatoriophycideae</taxon>
        <taxon>Oscillatoriales</taxon>
    </lineage>
</organism>
<evidence type="ECO:0000313" key="1">
    <source>
        <dbReference type="EMBL" id="HGW93373.1"/>
    </source>
</evidence>
<evidence type="ECO:0008006" key="2">
    <source>
        <dbReference type="Google" id="ProtNLM"/>
    </source>
</evidence>
<comment type="caution">
    <text evidence="1">The sequence shown here is derived from an EMBL/GenBank/DDBJ whole genome shotgun (WGS) entry which is preliminary data.</text>
</comment>
<dbReference type="AlphaFoldDB" id="A0A832M391"/>
<proteinExistence type="predicted"/>